<dbReference type="AlphaFoldDB" id="A0A4U9S118"/>
<accession>A0A4U9S118</accession>
<dbReference type="SUPFAM" id="SSF52172">
    <property type="entry name" value="CheY-like"/>
    <property type="match status" value="1"/>
</dbReference>
<dbReference type="PROSITE" id="PS50110">
    <property type="entry name" value="RESPONSE_REGULATORY"/>
    <property type="match status" value="1"/>
</dbReference>
<dbReference type="Gene3D" id="3.40.50.2300">
    <property type="match status" value="1"/>
</dbReference>
<keyword evidence="2 8" id="KW-0597">Phosphoprotein</keyword>
<dbReference type="GO" id="GO:0032993">
    <property type="term" value="C:protein-DNA complex"/>
    <property type="evidence" value="ECO:0007669"/>
    <property type="project" value="TreeGrafter"/>
</dbReference>
<dbReference type="InterPro" id="IPR036388">
    <property type="entry name" value="WH-like_DNA-bd_sf"/>
</dbReference>
<dbReference type="Pfam" id="PF00486">
    <property type="entry name" value="Trans_reg_C"/>
    <property type="match status" value="1"/>
</dbReference>
<feature type="domain" description="Response regulatory" evidence="10">
    <location>
        <begin position="35"/>
        <end position="148"/>
    </location>
</feature>
<dbReference type="KEGG" id="hhw:NCTC503_02473"/>
<comment type="function">
    <text evidence="7">May play the central regulatory role in sporulation. It may be an element of the effector pathway responsible for the activation of sporulation genes in response to nutritional stress. Spo0A may act in concert with spo0H (a sigma factor) to control the expression of some genes that are critical to the sporulation process.</text>
</comment>
<dbReference type="GO" id="GO:0000156">
    <property type="term" value="F:phosphorelay response regulator activity"/>
    <property type="evidence" value="ECO:0007669"/>
    <property type="project" value="TreeGrafter"/>
</dbReference>
<dbReference type="Proteomes" id="UP000308489">
    <property type="component" value="Chromosome 1"/>
</dbReference>
<dbReference type="InterPro" id="IPR001789">
    <property type="entry name" value="Sig_transdc_resp-reg_receiver"/>
</dbReference>
<dbReference type="Pfam" id="PF00072">
    <property type="entry name" value="Response_reg"/>
    <property type="match status" value="1"/>
</dbReference>
<evidence type="ECO:0000256" key="2">
    <source>
        <dbReference type="ARBA" id="ARBA00022553"/>
    </source>
</evidence>
<dbReference type="FunFam" id="1.10.10.10:FF:000018">
    <property type="entry name" value="DNA-binding response regulator ResD"/>
    <property type="match status" value="1"/>
</dbReference>
<keyword evidence="13" id="KW-1185">Reference proteome</keyword>
<dbReference type="EMBL" id="LR590481">
    <property type="protein sequence ID" value="VTQ95260.1"/>
    <property type="molecule type" value="Genomic_DNA"/>
</dbReference>
<dbReference type="SMART" id="SM00448">
    <property type="entry name" value="REC"/>
    <property type="match status" value="1"/>
</dbReference>
<keyword evidence="4" id="KW-0805">Transcription regulation</keyword>
<evidence type="ECO:0000256" key="3">
    <source>
        <dbReference type="ARBA" id="ARBA00023012"/>
    </source>
</evidence>
<organism evidence="12 13">
    <name type="scientific">Hathewaya histolytica</name>
    <name type="common">Clostridium histolyticum</name>
    <dbReference type="NCBI Taxonomy" id="1498"/>
    <lineage>
        <taxon>Bacteria</taxon>
        <taxon>Bacillati</taxon>
        <taxon>Bacillota</taxon>
        <taxon>Clostridia</taxon>
        <taxon>Eubacteriales</taxon>
        <taxon>Clostridiaceae</taxon>
        <taxon>Hathewaya</taxon>
    </lineage>
</organism>
<evidence type="ECO:0000256" key="6">
    <source>
        <dbReference type="ARBA" id="ARBA00023163"/>
    </source>
</evidence>
<dbReference type="CDD" id="cd00383">
    <property type="entry name" value="trans_reg_C"/>
    <property type="match status" value="1"/>
</dbReference>
<dbReference type="FunFam" id="3.40.50.2300:FF:000001">
    <property type="entry name" value="DNA-binding response regulator PhoB"/>
    <property type="match status" value="1"/>
</dbReference>
<dbReference type="CDD" id="cd17574">
    <property type="entry name" value="REC_OmpR"/>
    <property type="match status" value="1"/>
</dbReference>
<proteinExistence type="predicted"/>
<protein>
    <recommendedName>
        <fullName evidence="1">Stage 0 sporulation protein A homolog</fullName>
    </recommendedName>
</protein>
<evidence type="ECO:0000256" key="4">
    <source>
        <dbReference type="ARBA" id="ARBA00023015"/>
    </source>
</evidence>
<dbReference type="InterPro" id="IPR011006">
    <property type="entry name" value="CheY-like_superfamily"/>
</dbReference>
<dbReference type="Gene3D" id="6.10.250.690">
    <property type="match status" value="1"/>
</dbReference>
<evidence type="ECO:0000256" key="9">
    <source>
        <dbReference type="PROSITE-ProRule" id="PRU01091"/>
    </source>
</evidence>
<keyword evidence="3" id="KW-0902">Two-component regulatory system</keyword>
<dbReference type="GO" id="GO:0005829">
    <property type="term" value="C:cytosol"/>
    <property type="evidence" value="ECO:0007669"/>
    <property type="project" value="TreeGrafter"/>
</dbReference>
<dbReference type="GO" id="GO:0006355">
    <property type="term" value="P:regulation of DNA-templated transcription"/>
    <property type="evidence" value="ECO:0007669"/>
    <property type="project" value="InterPro"/>
</dbReference>
<evidence type="ECO:0000313" key="12">
    <source>
        <dbReference type="EMBL" id="VTQ95260.1"/>
    </source>
</evidence>
<evidence type="ECO:0000313" key="13">
    <source>
        <dbReference type="Proteomes" id="UP000308489"/>
    </source>
</evidence>
<dbReference type="InterPro" id="IPR039420">
    <property type="entry name" value="WalR-like"/>
</dbReference>
<keyword evidence="5 9" id="KW-0238">DNA-binding</keyword>
<evidence type="ECO:0000256" key="5">
    <source>
        <dbReference type="ARBA" id="ARBA00023125"/>
    </source>
</evidence>
<name>A0A4U9S118_HATHI</name>
<dbReference type="SMART" id="SM00862">
    <property type="entry name" value="Trans_reg_C"/>
    <property type="match status" value="1"/>
</dbReference>
<evidence type="ECO:0000256" key="1">
    <source>
        <dbReference type="ARBA" id="ARBA00018672"/>
    </source>
</evidence>
<dbReference type="PROSITE" id="PS51755">
    <property type="entry name" value="OMPR_PHOB"/>
    <property type="match status" value="1"/>
</dbReference>
<gene>
    <name evidence="12" type="primary">srrA_3</name>
    <name evidence="12" type="ORF">NCTC503_02473</name>
</gene>
<evidence type="ECO:0000259" key="10">
    <source>
        <dbReference type="PROSITE" id="PS50110"/>
    </source>
</evidence>
<evidence type="ECO:0000256" key="8">
    <source>
        <dbReference type="PROSITE-ProRule" id="PRU00169"/>
    </source>
</evidence>
<dbReference type="GO" id="GO:0000976">
    <property type="term" value="F:transcription cis-regulatory region binding"/>
    <property type="evidence" value="ECO:0007669"/>
    <property type="project" value="TreeGrafter"/>
</dbReference>
<dbReference type="PANTHER" id="PTHR48111:SF73">
    <property type="entry name" value="ALKALINE PHOSPHATASE SYNTHESIS TRANSCRIPTIONAL REGULATORY PROTEIN PHOP"/>
    <property type="match status" value="1"/>
</dbReference>
<dbReference type="InterPro" id="IPR001867">
    <property type="entry name" value="OmpR/PhoB-type_DNA-bd"/>
</dbReference>
<feature type="modified residue" description="4-aspartylphosphate" evidence="8">
    <location>
        <position position="84"/>
    </location>
</feature>
<feature type="DNA-binding region" description="OmpR/PhoB-type" evidence="9">
    <location>
        <begin position="159"/>
        <end position="255"/>
    </location>
</feature>
<dbReference type="PANTHER" id="PTHR48111">
    <property type="entry name" value="REGULATOR OF RPOS"/>
    <property type="match status" value="1"/>
</dbReference>
<feature type="domain" description="OmpR/PhoB-type" evidence="11">
    <location>
        <begin position="159"/>
        <end position="255"/>
    </location>
</feature>
<sequence length="258" mass="29675">MSIQMANYNLCFLLYIIYYILKIETTGGEYILSPKIMIVEDEIRMRKLLRDYFKKEGFEIIEASDGKEALSLLDKEFPNLIILDIMMPNMDGFTVCKHIRKTSSIPIIFLTAKSEDEDKILGFELGADEYVTKPFSPKVLVARCKTLLRRVNGTLGGNDSNILIDDLTVNLNSREVKINGEEITLSPKEFDLLVYMINNKELVLTRNMLLDNVWGIDYYGDLRTVDTHIKRLREKLKHKSNLISTVRGSGYKFGVKNE</sequence>
<reference evidence="12 13" key="1">
    <citation type="submission" date="2019-05" db="EMBL/GenBank/DDBJ databases">
        <authorList>
            <consortium name="Pathogen Informatics"/>
        </authorList>
    </citation>
    <scope>NUCLEOTIDE SEQUENCE [LARGE SCALE GENOMIC DNA]</scope>
    <source>
        <strain evidence="12 13">NCTC503</strain>
    </source>
</reference>
<dbReference type="Gene3D" id="1.10.10.10">
    <property type="entry name" value="Winged helix-like DNA-binding domain superfamily/Winged helix DNA-binding domain"/>
    <property type="match status" value="1"/>
</dbReference>
<keyword evidence="6" id="KW-0804">Transcription</keyword>
<evidence type="ECO:0000256" key="7">
    <source>
        <dbReference type="ARBA" id="ARBA00024867"/>
    </source>
</evidence>
<evidence type="ECO:0000259" key="11">
    <source>
        <dbReference type="PROSITE" id="PS51755"/>
    </source>
</evidence>